<feature type="compositionally biased region" description="Polar residues" evidence="2">
    <location>
        <begin position="662"/>
        <end position="671"/>
    </location>
</feature>
<evidence type="ECO:0000313" key="4">
    <source>
        <dbReference type="Proteomes" id="UP000792457"/>
    </source>
</evidence>
<feature type="region of interest" description="Disordered" evidence="2">
    <location>
        <begin position="1"/>
        <end position="28"/>
    </location>
</feature>
<protein>
    <submittedName>
        <fullName evidence="3">Uncharacterized protein</fullName>
    </submittedName>
</protein>
<reference evidence="3" key="1">
    <citation type="submission" date="2013-04" db="EMBL/GenBank/DDBJ databases">
        <authorList>
            <person name="Qu J."/>
            <person name="Murali S.C."/>
            <person name="Bandaranaike D."/>
            <person name="Bellair M."/>
            <person name="Blankenburg K."/>
            <person name="Chao H."/>
            <person name="Dinh H."/>
            <person name="Doddapaneni H."/>
            <person name="Downs B."/>
            <person name="Dugan-Rocha S."/>
            <person name="Elkadiri S."/>
            <person name="Gnanaolivu R.D."/>
            <person name="Hernandez B."/>
            <person name="Javaid M."/>
            <person name="Jayaseelan J.C."/>
            <person name="Lee S."/>
            <person name="Li M."/>
            <person name="Ming W."/>
            <person name="Munidasa M."/>
            <person name="Muniz J."/>
            <person name="Nguyen L."/>
            <person name="Ongeri F."/>
            <person name="Osuji N."/>
            <person name="Pu L.-L."/>
            <person name="Puazo M."/>
            <person name="Qu C."/>
            <person name="Quiroz J."/>
            <person name="Raj R."/>
            <person name="Weissenberger G."/>
            <person name="Xin Y."/>
            <person name="Zou X."/>
            <person name="Han Y."/>
            <person name="Richards S."/>
            <person name="Worley K."/>
            <person name="Muzny D."/>
            <person name="Gibbs R."/>
        </authorList>
    </citation>
    <scope>NUCLEOTIDE SEQUENCE</scope>
    <source>
        <strain evidence="3">Sampled in the wild</strain>
    </source>
</reference>
<evidence type="ECO:0000256" key="2">
    <source>
        <dbReference type="SAM" id="MobiDB-lite"/>
    </source>
</evidence>
<dbReference type="AlphaFoldDB" id="A0A8K0JZG8"/>
<keyword evidence="1" id="KW-0175">Coiled coil</keyword>
<comment type="caution">
    <text evidence="3">The sequence shown here is derived from an EMBL/GenBank/DDBJ whole genome shotgun (WGS) entry which is preliminary data.</text>
</comment>
<feature type="region of interest" description="Disordered" evidence="2">
    <location>
        <begin position="655"/>
        <end position="674"/>
    </location>
</feature>
<gene>
    <name evidence="3" type="ORF">J437_LFUL000544</name>
</gene>
<feature type="coiled-coil region" evidence="1">
    <location>
        <begin position="107"/>
        <end position="144"/>
    </location>
</feature>
<reference evidence="3" key="2">
    <citation type="submission" date="2017-10" db="EMBL/GenBank/DDBJ databases">
        <title>Ladona fulva Genome sequencing and assembly.</title>
        <authorList>
            <person name="Murali S."/>
            <person name="Richards S."/>
            <person name="Bandaranaike D."/>
            <person name="Bellair M."/>
            <person name="Blankenburg K."/>
            <person name="Chao H."/>
            <person name="Dinh H."/>
            <person name="Doddapaneni H."/>
            <person name="Dugan-Rocha S."/>
            <person name="Elkadiri S."/>
            <person name="Gnanaolivu R."/>
            <person name="Hernandez B."/>
            <person name="Skinner E."/>
            <person name="Javaid M."/>
            <person name="Lee S."/>
            <person name="Li M."/>
            <person name="Ming W."/>
            <person name="Munidasa M."/>
            <person name="Muniz J."/>
            <person name="Nguyen L."/>
            <person name="Hughes D."/>
            <person name="Osuji N."/>
            <person name="Pu L.-L."/>
            <person name="Puazo M."/>
            <person name="Qu C."/>
            <person name="Quiroz J."/>
            <person name="Raj R."/>
            <person name="Weissenberger G."/>
            <person name="Xin Y."/>
            <person name="Zou X."/>
            <person name="Han Y."/>
            <person name="Worley K."/>
            <person name="Muzny D."/>
            <person name="Gibbs R."/>
        </authorList>
    </citation>
    <scope>NUCLEOTIDE SEQUENCE</scope>
    <source>
        <strain evidence="3">Sampled in the wild</strain>
    </source>
</reference>
<feature type="region of interest" description="Disordered" evidence="2">
    <location>
        <begin position="514"/>
        <end position="534"/>
    </location>
</feature>
<sequence>MSQCQDLGGAEANHEANKENNPEISRKEVLSDGKGHLRMTLKERGCVENERKDIYCIKGDVNMFKEKIRRKFISSDKSETLHFGDVGREEILLRKLLDHNKSKKAFIEDHLTKMKQLIQRIIMLEKENENCTSVAQENKHLKQEVKYWRNHALKLRKISSYPTKMDSYIQELERRVYMLKEELLESFKREYKLKKVVNSLNLKEPNDRFTDSDDTFLKGIMEERKALGKQKESMKRLMNGSDEILNIDKSDEQVSPSKKREYRAKRNFPGKRSQVFSEGNISMIKENIFDDKSLLASILQYENELQWAEQETDNRDMRISKENIIQTLINEDEEKIIPPSYKQQKSQKISQKYITAEEVTDEEMLAEEDSDEDELDEWYEHELEEQRIPQKGSKFQEAKMRENFPLLETSTSRKESHPLEQGNVQSKNEGRSRDTDGILEDYRKSQTLMGRKVTDKGAIALQEDDKQLICRTIPLRESTDAAAEEMFVLQGRSTSGEIAFEERTAMTKDNKLVSEKRETKDSYLPSGSVESPPIKVKYRMGKGTEEKDTSNHSSVERVPASIERQKEFKAADIKDNETFLAEKGAEFPDKNIERKPKAKELSLPLQEIGSLSNHRKLRKEGFLPQKAQQAKTVSNKIEVPQEEIGSEVKEREYEVKERQVFSEDTTSQSRGITFEEEKILSDDAKAPSKNIKIIFKEKEALPENTQVKEKDFALKDKKVIHEDAATQSKVNGIMQAFSGKTISHAKEREMVSKEVQAIPEDTATLSKEGQTMLKEIQAHPQDTAAQSIERETIFREPKVLPKNTIGQAKERENIQSSSEDSAIQSTDRRTMFNQMQDITEDAATQSKEREIMLEEVQTHDSDETQFKGRNLLIEEMQAHPKKTVTPSKEREVAMKESKFNKKSITQEKDFQLKENAQKSKEITSLDKKAEEKFEMIKRERELMLKDAIAGGKIDLRALGTIPVKSDRERWPRIMNRYEMENKQVEDKSEMLRDVKEHKENHFTFRENMIIPSSKESVRIPVKETQPLGMDRNCRCKKQNYFLEQVLNVQETTEKRNNKEDGIRTEISKITSLKYKREAITLGRQPCQQIVNNMIHDLIHKTERKGWEQKVSYTSKIYQEDEAGIKENIFDDNSLLASILKYENELQGAERETDQLINIVHHLLEALGTSFKLLKEDNMNEEMN</sequence>
<accession>A0A8K0JZG8</accession>
<keyword evidence="4" id="KW-1185">Reference proteome</keyword>
<organism evidence="3 4">
    <name type="scientific">Ladona fulva</name>
    <name type="common">Scarce chaser dragonfly</name>
    <name type="synonym">Libellula fulva</name>
    <dbReference type="NCBI Taxonomy" id="123851"/>
    <lineage>
        <taxon>Eukaryota</taxon>
        <taxon>Metazoa</taxon>
        <taxon>Ecdysozoa</taxon>
        <taxon>Arthropoda</taxon>
        <taxon>Hexapoda</taxon>
        <taxon>Insecta</taxon>
        <taxon>Pterygota</taxon>
        <taxon>Palaeoptera</taxon>
        <taxon>Odonata</taxon>
        <taxon>Epiprocta</taxon>
        <taxon>Anisoptera</taxon>
        <taxon>Libelluloidea</taxon>
        <taxon>Libellulidae</taxon>
        <taxon>Ladona</taxon>
    </lineage>
</organism>
<feature type="region of interest" description="Disordered" evidence="2">
    <location>
        <begin position="407"/>
        <end position="438"/>
    </location>
</feature>
<proteinExistence type="predicted"/>
<name>A0A8K0JZG8_LADFU</name>
<feature type="compositionally biased region" description="Basic and acidic residues" evidence="2">
    <location>
        <begin position="428"/>
        <end position="438"/>
    </location>
</feature>
<evidence type="ECO:0000313" key="3">
    <source>
        <dbReference type="EMBL" id="KAG8223123.1"/>
    </source>
</evidence>
<evidence type="ECO:0000256" key="1">
    <source>
        <dbReference type="SAM" id="Coils"/>
    </source>
</evidence>
<feature type="compositionally biased region" description="Basic and acidic residues" evidence="2">
    <location>
        <begin position="12"/>
        <end position="28"/>
    </location>
</feature>
<dbReference type="EMBL" id="KZ308153">
    <property type="protein sequence ID" value="KAG8223123.1"/>
    <property type="molecule type" value="Genomic_DNA"/>
</dbReference>
<dbReference type="Proteomes" id="UP000792457">
    <property type="component" value="Unassembled WGS sequence"/>
</dbReference>